<feature type="compositionally biased region" description="Low complexity" evidence="7">
    <location>
        <begin position="69"/>
        <end position="79"/>
    </location>
</feature>
<comment type="cofactor">
    <cofactor evidence="6">
        <name>Zn(2+)</name>
        <dbReference type="ChEBI" id="CHEBI:29105"/>
    </cofactor>
    <text evidence="6">Binds 2 Zn(2+) ions per subunit.</text>
</comment>
<dbReference type="AlphaFoldDB" id="A0A834E1M0"/>
<feature type="binding site" evidence="6">
    <location>
        <position position="93"/>
    </location>
    <ligand>
        <name>Ca(2+)</name>
        <dbReference type="ChEBI" id="CHEBI:29108"/>
        <label>4</label>
    </ligand>
</feature>
<dbReference type="Gene3D" id="3.40.390.10">
    <property type="entry name" value="Collagenase (Catalytic Domain)"/>
    <property type="match status" value="1"/>
</dbReference>
<evidence type="ECO:0000256" key="4">
    <source>
        <dbReference type="ARBA" id="ARBA00022833"/>
    </source>
</evidence>
<dbReference type="InterPro" id="IPR029340">
    <property type="entry name" value="FAM222"/>
</dbReference>
<reference evidence="9 10" key="1">
    <citation type="journal article" date="2020" name="Nature">
        <title>Six reference-quality genomes reveal evolution of bat adaptations.</title>
        <authorList>
            <person name="Jebb D."/>
            <person name="Huang Z."/>
            <person name="Pippel M."/>
            <person name="Hughes G.M."/>
            <person name="Lavrichenko K."/>
            <person name="Devanna P."/>
            <person name="Winkler S."/>
            <person name="Jermiin L.S."/>
            <person name="Skirmuntt E.C."/>
            <person name="Katzourakis A."/>
            <person name="Burkitt-Gray L."/>
            <person name="Ray D.A."/>
            <person name="Sullivan K.A.M."/>
            <person name="Roscito J.G."/>
            <person name="Kirilenko B.M."/>
            <person name="Davalos L.M."/>
            <person name="Corthals A.P."/>
            <person name="Power M.L."/>
            <person name="Jones G."/>
            <person name="Ransome R.D."/>
            <person name="Dechmann D.K.N."/>
            <person name="Locatelli A.G."/>
            <person name="Puechmaille S.J."/>
            <person name="Fedrigo O."/>
            <person name="Jarvis E.D."/>
            <person name="Hiller M."/>
            <person name="Vernes S.C."/>
            <person name="Myers E.W."/>
            <person name="Teeling E.C."/>
        </authorList>
    </citation>
    <scope>NUCLEOTIDE SEQUENCE [LARGE SCALE GENOMIC DNA]</scope>
    <source>
        <strain evidence="9">Bat1K_MPI-CBG_1</strain>
    </source>
</reference>
<evidence type="ECO:0000313" key="10">
    <source>
        <dbReference type="Proteomes" id="UP000664940"/>
    </source>
</evidence>
<dbReference type="SUPFAM" id="SSF55486">
    <property type="entry name" value="Metalloproteases ('zincins'), catalytic domain"/>
    <property type="match status" value="1"/>
</dbReference>
<keyword evidence="1" id="KW-0645">Protease</keyword>
<keyword evidence="4 6" id="KW-0862">Zinc</keyword>
<feature type="binding site" evidence="6">
    <location>
        <position position="16"/>
    </location>
    <ligand>
        <name>Zn(2+)</name>
        <dbReference type="ChEBI" id="CHEBI:29105"/>
        <label>2</label>
        <note>catalytic</note>
    </ligand>
</feature>
<feature type="region of interest" description="Disordered" evidence="7">
    <location>
        <begin position="58"/>
        <end position="81"/>
    </location>
</feature>
<feature type="binding site" evidence="6">
    <location>
        <position position="20"/>
    </location>
    <ligand>
        <name>Zn(2+)</name>
        <dbReference type="ChEBI" id="CHEBI:29105"/>
        <label>2</label>
        <note>catalytic</note>
    </ligand>
</feature>
<evidence type="ECO:0000256" key="3">
    <source>
        <dbReference type="ARBA" id="ARBA00022801"/>
    </source>
</evidence>
<keyword evidence="3" id="KW-0378">Hydrolase</keyword>
<dbReference type="Pfam" id="PF15258">
    <property type="entry name" value="FAM222A"/>
    <property type="match status" value="1"/>
</dbReference>
<dbReference type="PRINTS" id="PR00138">
    <property type="entry name" value="MATRIXIN"/>
</dbReference>
<evidence type="ECO:0000256" key="6">
    <source>
        <dbReference type="PIRSR" id="PIRSR621190-2"/>
    </source>
</evidence>
<feature type="compositionally biased region" description="Low complexity" evidence="7">
    <location>
        <begin position="265"/>
        <end position="293"/>
    </location>
</feature>
<feature type="domain" description="Peptidase M10 metallopeptidase" evidence="8">
    <location>
        <begin position="7"/>
        <end position="62"/>
    </location>
</feature>
<name>A0A834E1M0_9CHIR</name>
<keyword evidence="6" id="KW-0106">Calcium</keyword>
<dbReference type="SUPFAM" id="SSF50923">
    <property type="entry name" value="Hemopexin-like domain"/>
    <property type="match status" value="1"/>
</dbReference>
<dbReference type="InterPro" id="IPR001818">
    <property type="entry name" value="Pept_M10_metallopeptidase"/>
</dbReference>
<evidence type="ECO:0000256" key="2">
    <source>
        <dbReference type="ARBA" id="ARBA00022723"/>
    </source>
</evidence>
<evidence type="ECO:0000256" key="1">
    <source>
        <dbReference type="ARBA" id="ARBA00022670"/>
    </source>
</evidence>
<evidence type="ECO:0000256" key="5">
    <source>
        <dbReference type="PIRSR" id="PIRSR621190-1"/>
    </source>
</evidence>
<proteinExistence type="predicted"/>
<evidence type="ECO:0000259" key="8">
    <source>
        <dbReference type="Pfam" id="PF00413"/>
    </source>
</evidence>
<sequence>MSLLDIETNLFLIAAHELGHPLPLHYSANTEALRYPIYNKFTDLARFHLSQDDVNGIQSLYGPPPASPDEPVVPTESVPPETPAMCDPTLSFDAASTRRGEFLFFKDRGNEVQAGYPRDIHTHKETNREIDAAVSDEHWASEIVKVPQQKLVHPTVNYLDTSAYSPYPTQAATKAGLLALSKCQPKHSQGFQEHPSRVGPEAIVKLAVAPLLLQDLALEPTLSPKFWLPAGPVACTDPGPSPSPNAVAPSGYLPTPGTVPPSEPPGASGLGPPSAYGPNPGLGPPSRSVSPRSPSLPPQIPCCMEAGRCQTQMPPNVTVSTSTTPFQWWTLQYSQSLDLSSIVHQINQSLPDEVRFQHDLTV</sequence>
<comment type="cofactor">
    <cofactor evidence="6">
        <name>Ca(2+)</name>
        <dbReference type="ChEBI" id="CHEBI:29108"/>
    </cofactor>
    <text evidence="6">Can bind about 5 Ca(2+) ions per subunit.</text>
</comment>
<gene>
    <name evidence="9" type="ORF">HJG60_011283</name>
</gene>
<dbReference type="InterPro" id="IPR036375">
    <property type="entry name" value="Hemopexin-like_dom_sf"/>
</dbReference>
<feature type="region of interest" description="Disordered" evidence="7">
    <location>
        <begin position="238"/>
        <end position="297"/>
    </location>
</feature>
<dbReference type="GO" id="GO:0031012">
    <property type="term" value="C:extracellular matrix"/>
    <property type="evidence" value="ECO:0007669"/>
    <property type="project" value="InterPro"/>
</dbReference>
<accession>A0A834E1M0</accession>
<organism evidence="9 10">
    <name type="scientific">Phyllostomus discolor</name>
    <name type="common">pale spear-nosed bat</name>
    <dbReference type="NCBI Taxonomy" id="89673"/>
    <lineage>
        <taxon>Eukaryota</taxon>
        <taxon>Metazoa</taxon>
        <taxon>Chordata</taxon>
        <taxon>Craniata</taxon>
        <taxon>Vertebrata</taxon>
        <taxon>Euteleostomi</taxon>
        <taxon>Mammalia</taxon>
        <taxon>Eutheria</taxon>
        <taxon>Laurasiatheria</taxon>
        <taxon>Chiroptera</taxon>
        <taxon>Yangochiroptera</taxon>
        <taxon>Phyllostomidae</taxon>
        <taxon>Phyllostominae</taxon>
        <taxon>Phyllostomus</taxon>
    </lineage>
</organism>
<keyword evidence="2 6" id="KW-0479">Metal-binding</keyword>
<protein>
    <recommendedName>
        <fullName evidence="8">Peptidase M10 metallopeptidase domain-containing protein</fullName>
    </recommendedName>
</protein>
<evidence type="ECO:0000256" key="7">
    <source>
        <dbReference type="SAM" id="MobiDB-lite"/>
    </source>
</evidence>
<comment type="caution">
    <text evidence="9">The sequence shown here is derived from an EMBL/GenBank/DDBJ whole genome shotgun (WGS) entry which is preliminary data.</text>
</comment>
<dbReference type="Proteomes" id="UP000664940">
    <property type="component" value="Unassembled WGS sequence"/>
</dbReference>
<dbReference type="EMBL" id="JABVXQ010000006">
    <property type="protein sequence ID" value="KAF6104305.1"/>
    <property type="molecule type" value="Genomic_DNA"/>
</dbReference>
<dbReference type="InterPro" id="IPR024079">
    <property type="entry name" value="MetalloPept_cat_dom_sf"/>
</dbReference>
<dbReference type="GO" id="GO:0006508">
    <property type="term" value="P:proteolysis"/>
    <property type="evidence" value="ECO:0007669"/>
    <property type="project" value="UniProtKB-KW"/>
</dbReference>
<dbReference type="PANTHER" id="PTHR16070">
    <property type="entry name" value="PROTEIN FAM222A-RELATED"/>
    <property type="match status" value="1"/>
</dbReference>
<dbReference type="InterPro" id="IPR021190">
    <property type="entry name" value="Pept_M10A"/>
</dbReference>
<dbReference type="GO" id="GO:0004222">
    <property type="term" value="F:metalloendopeptidase activity"/>
    <property type="evidence" value="ECO:0007669"/>
    <property type="project" value="InterPro"/>
</dbReference>
<dbReference type="PANTHER" id="PTHR16070:SF1">
    <property type="entry name" value="PROTEIN FAM222B"/>
    <property type="match status" value="1"/>
</dbReference>
<dbReference type="GO" id="GO:0008270">
    <property type="term" value="F:zinc ion binding"/>
    <property type="evidence" value="ECO:0007669"/>
    <property type="project" value="InterPro"/>
</dbReference>
<feature type="active site" evidence="5">
    <location>
        <position position="17"/>
    </location>
</feature>
<evidence type="ECO:0000313" key="9">
    <source>
        <dbReference type="EMBL" id="KAF6104305.1"/>
    </source>
</evidence>
<dbReference type="Pfam" id="PF00413">
    <property type="entry name" value="Peptidase_M10"/>
    <property type="match status" value="1"/>
</dbReference>